<comment type="similarity">
    <text evidence="1">Belongs to the carbohydrate kinase PfkB family.</text>
</comment>
<evidence type="ECO:0000256" key="1">
    <source>
        <dbReference type="ARBA" id="ARBA00010688"/>
    </source>
</evidence>
<evidence type="ECO:0000313" key="5">
    <source>
        <dbReference type="EMBL" id="MDA4846012.1"/>
    </source>
</evidence>
<keyword evidence="3 5" id="KW-0418">Kinase</keyword>
<sequence length="307" mass="32423">MGQARRVACIGEAMVELSMDTAGQTARIGYAGDTLNTAIYMARECPGVHDIAFVSTVGTDRFSGDMLAFIESEGVSTAAVARDDTRLPGLYAISTDANGERSFSYWRENSAARTLFQTAGGRDFSALDGFDVVYLSAITLAILPLSIRSGLLDWISGFRKRGGLFAFDSNFRPRLWDSVEAARQAVSQAWRNCDIGLPSVDDEMALFGDKDASSALARLEAYGIGIGALKRGADGPVPINGEADPALCFDPAQKVVDTTAAGDSFNGAFLAAYLAGNSLGEAMLAGHNRAAKVIGIRGAIVPRQESG</sequence>
<gene>
    <name evidence="5" type="ORF">OOZ53_11675</name>
</gene>
<comment type="caution">
    <text evidence="5">The sequence shown here is derived from an EMBL/GenBank/DDBJ whole genome shotgun (WGS) entry which is preliminary data.</text>
</comment>
<keyword evidence="2" id="KW-0808">Transferase</keyword>
<dbReference type="RefSeq" id="WP_271089731.1">
    <property type="nucleotide sequence ID" value="NZ_JAPJZH010000006.1"/>
</dbReference>
<accession>A0ABT4VMU6</accession>
<dbReference type="InterPro" id="IPR050306">
    <property type="entry name" value="PfkB_Carbo_kinase"/>
</dbReference>
<dbReference type="PROSITE" id="PS00584">
    <property type="entry name" value="PFKB_KINASES_2"/>
    <property type="match status" value="1"/>
</dbReference>
<dbReference type="InterPro" id="IPR002173">
    <property type="entry name" value="Carboh/pur_kinase_PfkB_CS"/>
</dbReference>
<dbReference type="InterPro" id="IPR011611">
    <property type="entry name" value="PfkB_dom"/>
</dbReference>
<dbReference type="EMBL" id="JAPJZH010000006">
    <property type="protein sequence ID" value="MDA4846012.1"/>
    <property type="molecule type" value="Genomic_DNA"/>
</dbReference>
<dbReference type="GO" id="GO:0016301">
    <property type="term" value="F:kinase activity"/>
    <property type="evidence" value="ECO:0007669"/>
    <property type="project" value="UniProtKB-KW"/>
</dbReference>
<keyword evidence="6" id="KW-1185">Reference proteome</keyword>
<organism evidence="5 6">
    <name type="scientific">Hoeflea poritis</name>
    <dbReference type="NCBI Taxonomy" id="2993659"/>
    <lineage>
        <taxon>Bacteria</taxon>
        <taxon>Pseudomonadati</taxon>
        <taxon>Pseudomonadota</taxon>
        <taxon>Alphaproteobacteria</taxon>
        <taxon>Hyphomicrobiales</taxon>
        <taxon>Rhizobiaceae</taxon>
        <taxon>Hoeflea</taxon>
    </lineage>
</organism>
<dbReference type="PANTHER" id="PTHR43085">
    <property type="entry name" value="HEXOKINASE FAMILY MEMBER"/>
    <property type="match status" value="1"/>
</dbReference>
<evidence type="ECO:0000256" key="3">
    <source>
        <dbReference type="ARBA" id="ARBA00022777"/>
    </source>
</evidence>
<reference evidence="5" key="1">
    <citation type="submission" date="2022-11" db="EMBL/GenBank/DDBJ databases">
        <title>Hoeflea poritis sp. nov., isolated from scleractinian coral Porites lutea.</title>
        <authorList>
            <person name="Zhang G."/>
            <person name="Wei Q."/>
            <person name="Cai L."/>
        </authorList>
    </citation>
    <scope>NUCLEOTIDE SEQUENCE</scope>
    <source>
        <strain evidence="5">E7-10</strain>
    </source>
</reference>
<proteinExistence type="inferred from homology"/>
<dbReference type="PANTHER" id="PTHR43085:SF15">
    <property type="entry name" value="2-DEHYDRO-3-DEOXYGLUCONOKINASE"/>
    <property type="match status" value="1"/>
</dbReference>
<name>A0ABT4VMU6_9HYPH</name>
<dbReference type="SUPFAM" id="SSF53613">
    <property type="entry name" value="Ribokinase-like"/>
    <property type="match status" value="1"/>
</dbReference>
<evidence type="ECO:0000256" key="2">
    <source>
        <dbReference type="ARBA" id="ARBA00022679"/>
    </source>
</evidence>
<dbReference type="InterPro" id="IPR029056">
    <property type="entry name" value="Ribokinase-like"/>
</dbReference>
<protein>
    <submittedName>
        <fullName evidence="5">Sugar kinase</fullName>
    </submittedName>
</protein>
<dbReference type="Gene3D" id="3.40.1190.20">
    <property type="match status" value="1"/>
</dbReference>
<feature type="domain" description="Carbohydrate kinase PfkB" evidence="4">
    <location>
        <begin position="5"/>
        <end position="302"/>
    </location>
</feature>
<dbReference type="Proteomes" id="UP001148313">
    <property type="component" value="Unassembled WGS sequence"/>
</dbReference>
<dbReference type="CDD" id="cd01166">
    <property type="entry name" value="KdgK"/>
    <property type="match status" value="1"/>
</dbReference>
<dbReference type="Pfam" id="PF00294">
    <property type="entry name" value="PfkB"/>
    <property type="match status" value="1"/>
</dbReference>
<evidence type="ECO:0000313" key="6">
    <source>
        <dbReference type="Proteomes" id="UP001148313"/>
    </source>
</evidence>
<evidence type="ECO:0000259" key="4">
    <source>
        <dbReference type="Pfam" id="PF00294"/>
    </source>
</evidence>